<feature type="non-terminal residue" evidence="2">
    <location>
        <position position="354"/>
    </location>
</feature>
<feature type="region of interest" description="Disordered" evidence="1">
    <location>
        <begin position="141"/>
        <end position="167"/>
    </location>
</feature>
<name>A0A813HFP3_POLGL</name>
<comment type="caution">
    <text evidence="2">The sequence shown here is derived from an EMBL/GenBank/DDBJ whole genome shotgun (WGS) entry which is preliminary data.</text>
</comment>
<evidence type="ECO:0000313" key="2">
    <source>
        <dbReference type="EMBL" id="CAE8636424.1"/>
    </source>
</evidence>
<dbReference type="EMBL" id="CAJNNV010031489">
    <property type="protein sequence ID" value="CAE8636424.1"/>
    <property type="molecule type" value="Genomic_DNA"/>
</dbReference>
<dbReference type="Proteomes" id="UP000654075">
    <property type="component" value="Unassembled WGS sequence"/>
</dbReference>
<dbReference type="AlphaFoldDB" id="A0A813HFP3"/>
<sequence>LETGAMLKWTGLSSWLVGGADEDAAAAETKQEEERCEEKAKDAAIPVHSRSTSPGSTRSPGGLSSLESASNSAAPSPVKGKVPGLPDFEYPSSINIQNTFFNMSMGRPMSLDGFYEERGSRSCPTSAIGAPPGLKIDGEKAAKEQEVGADPTPPNSNIYEPGEEKSPHLSPAFVPVYWPRTLSGDELEDLLSHAQMPMMPTPVQMPPLVQDAGFLRGPPPPPAQRAPDFGPDQPLPPPPPGQDGVDRVPLRLSQALGPVPELGSAEMPTEGSRNHRFGTCRPCAFQHTKGCGNGLMCEFCHICEPGEKKRRAKARQEIKREVKMLEPYMAGMPPQMAHMPLGAPSYLAGWGFGR</sequence>
<protein>
    <recommendedName>
        <fullName evidence="4">C3H1-type domain-containing protein</fullName>
    </recommendedName>
</protein>
<gene>
    <name evidence="2" type="ORF">PGLA1383_LOCUS51887</name>
</gene>
<reference evidence="2" key="1">
    <citation type="submission" date="2021-02" db="EMBL/GenBank/DDBJ databases">
        <authorList>
            <person name="Dougan E. K."/>
            <person name="Rhodes N."/>
            <person name="Thang M."/>
            <person name="Chan C."/>
        </authorList>
    </citation>
    <scope>NUCLEOTIDE SEQUENCE</scope>
</reference>
<feature type="compositionally biased region" description="Basic and acidic residues" evidence="1">
    <location>
        <begin position="29"/>
        <end position="42"/>
    </location>
</feature>
<feature type="compositionally biased region" description="Low complexity" evidence="1">
    <location>
        <begin position="49"/>
        <end position="77"/>
    </location>
</feature>
<organism evidence="2 3">
    <name type="scientific">Polarella glacialis</name>
    <name type="common">Dinoflagellate</name>
    <dbReference type="NCBI Taxonomy" id="89957"/>
    <lineage>
        <taxon>Eukaryota</taxon>
        <taxon>Sar</taxon>
        <taxon>Alveolata</taxon>
        <taxon>Dinophyceae</taxon>
        <taxon>Suessiales</taxon>
        <taxon>Suessiaceae</taxon>
        <taxon>Polarella</taxon>
    </lineage>
</organism>
<proteinExistence type="predicted"/>
<dbReference type="OrthoDB" id="329814at2759"/>
<feature type="region of interest" description="Disordered" evidence="1">
    <location>
        <begin position="23"/>
        <end position="83"/>
    </location>
</feature>
<evidence type="ECO:0008006" key="4">
    <source>
        <dbReference type="Google" id="ProtNLM"/>
    </source>
</evidence>
<keyword evidence="3" id="KW-1185">Reference proteome</keyword>
<dbReference type="OMA" id="FCHICEP"/>
<evidence type="ECO:0000256" key="1">
    <source>
        <dbReference type="SAM" id="MobiDB-lite"/>
    </source>
</evidence>
<evidence type="ECO:0000313" key="3">
    <source>
        <dbReference type="Proteomes" id="UP000654075"/>
    </source>
</evidence>
<feature type="region of interest" description="Disordered" evidence="1">
    <location>
        <begin position="201"/>
        <end position="247"/>
    </location>
</feature>
<accession>A0A813HFP3</accession>